<dbReference type="InterPro" id="IPR012337">
    <property type="entry name" value="RNaseH-like_sf"/>
</dbReference>
<dbReference type="Pfam" id="PF02892">
    <property type="entry name" value="zf-BED"/>
    <property type="match status" value="1"/>
</dbReference>
<keyword evidence="2 6" id="KW-0863">Zinc-finger</keyword>
<dbReference type="AlphaFoldDB" id="A0A8X6RLP8"/>
<keyword evidence="3" id="KW-0862">Zinc</keyword>
<dbReference type="InterPro" id="IPR052035">
    <property type="entry name" value="ZnF_BED_domain_contain"/>
</dbReference>
<dbReference type="PROSITE" id="PS50808">
    <property type="entry name" value="ZF_BED"/>
    <property type="match status" value="1"/>
</dbReference>
<keyword evidence="5" id="KW-0804">Transcription</keyword>
<dbReference type="PANTHER" id="PTHR46481:SF9">
    <property type="entry name" value="ZINC FINGER BED DOMAIN-CONTAINING PROTEIN 1-LIKE"/>
    <property type="match status" value="1"/>
</dbReference>
<evidence type="ECO:0000313" key="9">
    <source>
        <dbReference type="Proteomes" id="UP000887159"/>
    </source>
</evidence>
<reference evidence="8" key="1">
    <citation type="submission" date="2020-08" db="EMBL/GenBank/DDBJ databases">
        <title>Multicomponent nature underlies the extraordinary mechanical properties of spider dragline silk.</title>
        <authorList>
            <person name="Kono N."/>
            <person name="Nakamura H."/>
            <person name="Mori M."/>
            <person name="Yoshida Y."/>
            <person name="Ohtoshi R."/>
            <person name="Malay A.D."/>
            <person name="Moran D.A.P."/>
            <person name="Tomita M."/>
            <person name="Numata K."/>
            <person name="Arakawa K."/>
        </authorList>
    </citation>
    <scope>NUCLEOTIDE SEQUENCE</scope>
</reference>
<dbReference type="SMART" id="SM00614">
    <property type="entry name" value="ZnF_BED"/>
    <property type="match status" value="1"/>
</dbReference>
<evidence type="ECO:0000256" key="2">
    <source>
        <dbReference type="ARBA" id="ARBA00022771"/>
    </source>
</evidence>
<evidence type="ECO:0000313" key="8">
    <source>
        <dbReference type="EMBL" id="GFX96815.1"/>
    </source>
</evidence>
<evidence type="ECO:0000256" key="1">
    <source>
        <dbReference type="ARBA" id="ARBA00022723"/>
    </source>
</evidence>
<dbReference type="PANTHER" id="PTHR46481">
    <property type="entry name" value="ZINC FINGER BED DOMAIN-CONTAINING PROTEIN 4"/>
    <property type="match status" value="1"/>
</dbReference>
<feature type="domain" description="BED-type" evidence="7">
    <location>
        <begin position="21"/>
        <end position="80"/>
    </location>
</feature>
<comment type="caution">
    <text evidence="8">The sequence shown here is derived from an EMBL/GenBank/DDBJ whole genome shotgun (WGS) entry which is preliminary data.</text>
</comment>
<keyword evidence="9" id="KW-1185">Reference proteome</keyword>
<evidence type="ECO:0000259" key="7">
    <source>
        <dbReference type="PROSITE" id="PS50808"/>
    </source>
</evidence>
<sequence length="506" mass="57225">MSVAHRTLECPVFSQLLPKKKSKSRAWEHFGLPANESGQIVSEDIAVCKLCGSPVSAKSGSTSNLFGHLRLHHPLQFSEVSNKSKVVTATVQYSPFCAAVDESIDEPQPQSNMAVSKSNQFNFVDNHRHKRQKFMTDFQRLDDQASKPVPKLYNEVRDKIRQELSLINKDTISVTTDCWTSIANTPYITITVHFITSEWALKSACLACAHFDDDHNGKNIAEVLRSILNDWGIDVQNIMSITTDNGRNILKSIEELNLENAHISCFAHNINIGVNHSLDIPVLKRAIARLKKLQNAFAMSWKMKRDLHKAQELLQMEVKTLPSACPTRWWSTLKLVKRFLENQLPICKTLLEYSNKKHLMLEGNEISALEDFTTTTELLEDITSSLSGEQYTTASAVLPLYMKIKNNLQNKDEDSSLLKSIKSEILESLNKYESHPMSSNLQLSTLCDPRFRGDPARSELPTYFTHSKQEHPPATMRQSAGLGRAPVVYVHEQLDKQAKTKERQPL</sequence>
<dbReference type="InterPro" id="IPR003656">
    <property type="entry name" value="Znf_BED"/>
</dbReference>
<dbReference type="InterPro" id="IPR036236">
    <property type="entry name" value="Znf_C2H2_sf"/>
</dbReference>
<evidence type="ECO:0000256" key="5">
    <source>
        <dbReference type="ARBA" id="ARBA00023163"/>
    </source>
</evidence>
<dbReference type="GO" id="GO:0008270">
    <property type="term" value="F:zinc ion binding"/>
    <property type="evidence" value="ECO:0007669"/>
    <property type="project" value="UniProtKB-KW"/>
</dbReference>
<dbReference type="Proteomes" id="UP000887159">
    <property type="component" value="Unassembled WGS sequence"/>
</dbReference>
<dbReference type="GO" id="GO:0003677">
    <property type="term" value="F:DNA binding"/>
    <property type="evidence" value="ECO:0007669"/>
    <property type="project" value="InterPro"/>
</dbReference>
<proteinExistence type="predicted"/>
<name>A0A8X6RLP8_TRICX</name>
<keyword evidence="4" id="KW-0805">Transcription regulation</keyword>
<gene>
    <name evidence="8" type="primary">ZBED1</name>
    <name evidence="8" type="ORF">TNCV_1648501</name>
</gene>
<evidence type="ECO:0000256" key="6">
    <source>
        <dbReference type="PROSITE-ProRule" id="PRU00027"/>
    </source>
</evidence>
<evidence type="ECO:0000256" key="3">
    <source>
        <dbReference type="ARBA" id="ARBA00022833"/>
    </source>
</evidence>
<protein>
    <submittedName>
        <fullName evidence="8">Zinc finger BED domain-containing protein 1</fullName>
    </submittedName>
</protein>
<evidence type="ECO:0000256" key="4">
    <source>
        <dbReference type="ARBA" id="ARBA00023015"/>
    </source>
</evidence>
<dbReference type="SUPFAM" id="SSF57667">
    <property type="entry name" value="beta-beta-alpha zinc fingers"/>
    <property type="match status" value="1"/>
</dbReference>
<organism evidence="8 9">
    <name type="scientific">Trichonephila clavipes</name>
    <name type="common">Golden silk orbweaver</name>
    <name type="synonym">Nephila clavipes</name>
    <dbReference type="NCBI Taxonomy" id="2585209"/>
    <lineage>
        <taxon>Eukaryota</taxon>
        <taxon>Metazoa</taxon>
        <taxon>Ecdysozoa</taxon>
        <taxon>Arthropoda</taxon>
        <taxon>Chelicerata</taxon>
        <taxon>Arachnida</taxon>
        <taxon>Araneae</taxon>
        <taxon>Araneomorphae</taxon>
        <taxon>Entelegynae</taxon>
        <taxon>Araneoidea</taxon>
        <taxon>Nephilidae</taxon>
        <taxon>Trichonephila</taxon>
    </lineage>
</organism>
<accession>A0A8X6RLP8</accession>
<dbReference type="SUPFAM" id="SSF53098">
    <property type="entry name" value="Ribonuclease H-like"/>
    <property type="match status" value="1"/>
</dbReference>
<dbReference type="EMBL" id="BMAU01021194">
    <property type="protein sequence ID" value="GFX96815.1"/>
    <property type="molecule type" value="Genomic_DNA"/>
</dbReference>
<keyword evidence="1" id="KW-0479">Metal-binding</keyword>